<dbReference type="OrthoDB" id="2851338at2759"/>
<feature type="region of interest" description="Disordered" evidence="1">
    <location>
        <begin position="228"/>
        <end position="258"/>
    </location>
</feature>
<feature type="compositionally biased region" description="Acidic residues" evidence="1">
    <location>
        <begin position="235"/>
        <end position="258"/>
    </location>
</feature>
<proteinExistence type="predicted"/>
<sequence>MAPGTFCVWSYADPDAGKQVADGEDKWLFTDHISSLPGVAQGVRLQVAGMQSTEPPYIHDISYLTMYEIPDISYTKEKEFKDMVEKCVFSEQDGVRPRVYEEVERIEAEDFKGDPIVGELVAVVTGEGPPPGTEDEFWRFHRDEFVAAFTEAPEFIRAQVFRMPESDVNPEVKKACPTGPVLVLYHWDCPEIPWSEVVAAAQTKGYYKYLESGIKWQMLNYHSTRFTTGRPARDFDDDDEEDLDDDEEEDDDDDYDEV</sequence>
<accession>A0A6G1KLH0</accession>
<dbReference type="EMBL" id="MU005765">
    <property type="protein sequence ID" value="KAF2713473.1"/>
    <property type="molecule type" value="Genomic_DNA"/>
</dbReference>
<evidence type="ECO:0000313" key="2">
    <source>
        <dbReference type="EMBL" id="KAF2713473.1"/>
    </source>
</evidence>
<dbReference type="Proteomes" id="UP000799428">
    <property type="component" value="Unassembled WGS sequence"/>
</dbReference>
<gene>
    <name evidence="2" type="ORF">K504DRAFT_138498</name>
</gene>
<evidence type="ECO:0000256" key="1">
    <source>
        <dbReference type="SAM" id="MobiDB-lite"/>
    </source>
</evidence>
<dbReference type="AlphaFoldDB" id="A0A6G1KLH0"/>
<evidence type="ECO:0000313" key="3">
    <source>
        <dbReference type="Proteomes" id="UP000799428"/>
    </source>
</evidence>
<keyword evidence="3" id="KW-1185">Reference proteome</keyword>
<name>A0A6G1KLH0_9PLEO</name>
<protein>
    <submittedName>
        <fullName evidence="2">Uncharacterized protein</fullName>
    </submittedName>
</protein>
<reference evidence="2" key="1">
    <citation type="journal article" date="2020" name="Stud. Mycol.">
        <title>101 Dothideomycetes genomes: a test case for predicting lifestyles and emergence of pathogens.</title>
        <authorList>
            <person name="Haridas S."/>
            <person name="Albert R."/>
            <person name="Binder M."/>
            <person name="Bloem J."/>
            <person name="Labutti K."/>
            <person name="Salamov A."/>
            <person name="Andreopoulos B."/>
            <person name="Baker S."/>
            <person name="Barry K."/>
            <person name="Bills G."/>
            <person name="Bluhm B."/>
            <person name="Cannon C."/>
            <person name="Castanera R."/>
            <person name="Culley D."/>
            <person name="Daum C."/>
            <person name="Ezra D."/>
            <person name="Gonzalez J."/>
            <person name="Henrissat B."/>
            <person name="Kuo A."/>
            <person name="Liang C."/>
            <person name="Lipzen A."/>
            <person name="Lutzoni F."/>
            <person name="Magnuson J."/>
            <person name="Mondo S."/>
            <person name="Nolan M."/>
            <person name="Ohm R."/>
            <person name="Pangilinan J."/>
            <person name="Park H.-J."/>
            <person name="Ramirez L."/>
            <person name="Alfaro M."/>
            <person name="Sun H."/>
            <person name="Tritt A."/>
            <person name="Yoshinaga Y."/>
            <person name="Zwiers L.-H."/>
            <person name="Turgeon B."/>
            <person name="Goodwin S."/>
            <person name="Spatafora J."/>
            <person name="Crous P."/>
            <person name="Grigoriev I."/>
        </authorList>
    </citation>
    <scope>NUCLEOTIDE SEQUENCE</scope>
    <source>
        <strain evidence="2">CBS 279.74</strain>
    </source>
</reference>
<organism evidence="2 3">
    <name type="scientific">Pleomassaria siparia CBS 279.74</name>
    <dbReference type="NCBI Taxonomy" id="1314801"/>
    <lineage>
        <taxon>Eukaryota</taxon>
        <taxon>Fungi</taxon>
        <taxon>Dikarya</taxon>
        <taxon>Ascomycota</taxon>
        <taxon>Pezizomycotina</taxon>
        <taxon>Dothideomycetes</taxon>
        <taxon>Pleosporomycetidae</taxon>
        <taxon>Pleosporales</taxon>
        <taxon>Pleomassariaceae</taxon>
        <taxon>Pleomassaria</taxon>
    </lineage>
</organism>